<protein>
    <submittedName>
        <fullName evidence="3">Efflux RND transporter periplasmic adaptor subunit</fullName>
    </submittedName>
</protein>
<dbReference type="Gene3D" id="2.40.50.100">
    <property type="match status" value="1"/>
</dbReference>
<comment type="similarity">
    <text evidence="1">Belongs to the membrane fusion protein (MFP) (TC 8.A.1) family.</text>
</comment>
<keyword evidence="2" id="KW-0175">Coiled coil</keyword>
<proteinExistence type="inferred from homology"/>
<name>A0A7Y8H112_9BURK</name>
<evidence type="ECO:0000256" key="2">
    <source>
        <dbReference type="SAM" id="Coils"/>
    </source>
</evidence>
<dbReference type="Gene3D" id="1.10.287.470">
    <property type="entry name" value="Helix hairpin bin"/>
    <property type="match status" value="1"/>
</dbReference>
<dbReference type="NCBIfam" id="TIGR01730">
    <property type="entry name" value="RND_mfp"/>
    <property type="match status" value="1"/>
</dbReference>
<feature type="coiled-coil region" evidence="2">
    <location>
        <begin position="117"/>
        <end position="144"/>
    </location>
</feature>
<evidence type="ECO:0000313" key="4">
    <source>
        <dbReference type="Proteomes" id="UP000545507"/>
    </source>
</evidence>
<dbReference type="PANTHER" id="PTHR30469">
    <property type="entry name" value="MULTIDRUG RESISTANCE PROTEIN MDTA"/>
    <property type="match status" value="1"/>
</dbReference>
<sequence length="398" mass="41108">MNPRTTRSTWLKWLLLAALVLAIGLGVARALNKRKLQSEAANAAAAAMQQAPVYQLAPQDVTTVRTLALSQAVGVSGALKALQTAAIKAKVAGELQGLQKREGESVSAGEVVARIDSTDAQARVRQAEQQAKSAQAQVAIARRALENNQSLVKQGFISATALETTSNNLAAAEATHLAALAALDIARKALGDTTLRSPLTGQVSARLVQNGERVALDARVLEVVDLSGFELEAALAPADAMAVVPGQKARLTVEGLAQPVDATVARINPSVQAGSRSVLVYLRVPAVAGMRQGLFAQGQIVTGQLNAPAVPLSAVRNDKPQPYIQTVTDGKIVHVPVVLGRQGLLDGEPMLVIDGVALAPVGTTLLRVQAGLIREGTAVTLTGPTAAATAPATSTVSH</sequence>
<dbReference type="RefSeq" id="WP_177138327.1">
    <property type="nucleotide sequence ID" value="NZ_VYGV01000025.1"/>
</dbReference>
<dbReference type="Gene3D" id="2.40.30.170">
    <property type="match status" value="1"/>
</dbReference>
<dbReference type="Proteomes" id="UP000545507">
    <property type="component" value="Unassembled WGS sequence"/>
</dbReference>
<reference evidence="3 4" key="1">
    <citation type="submission" date="2019-09" db="EMBL/GenBank/DDBJ databases">
        <title>Hydrogenophaga aromatica sp. nov., isolated from a para-xylene-degrading enrichment culture.</title>
        <authorList>
            <person name="Tancsics A."/>
            <person name="Banerjee S."/>
        </authorList>
    </citation>
    <scope>NUCLEOTIDE SEQUENCE [LARGE SCALE GENOMIC DNA]</scope>
    <source>
        <strain evidence="3 4">D2P1</strain>
    </source>
</reference>
<dbReference type="GO" id="GO:1990281">
    <property type="term" value="C:efflux pump complex"/>
    <property type="evidence" value="ECO:0007669"/>
    <property type="project" value="TreeGrafter"/>
</dbReference>
<dbReference type="EMBL" id="VYGV01000025">
    <property type="protein sequence ID" value="NWF48068.1"/>
    <property type="molecule type" value="Genomic_DNA"/>
</dbReference>
<evidence type="ECO:0000256" key="1">
    <source>
        <dbReference type="ARBA" id="ARBA00009477"/>
    </source>
</evidence>
<organism evidence="3 4">
    <name type="scientific">Hydrogenophaga aromaticivorans</name>
    <dbReference type="NCBI Taxonomy" id="2610898"/>
    <lineage>
        <taxon>Bacteria</taxon>
        <taxon>Pseudomonadati</taxon>
        <taxon>Pseudomonadota</taxon>
        <taxon>Betaproteobacteria</taxon>
        <taxon>Burkholderiales</taxon>
        <taxon>Comamonadaceae</taxon>
        <taxon>Hydrogenophaga</taxon>
    </lineage>
</organism>
<dbReference type="SUPFAM" id="SSF111369">
    <property type="entry name" value="HlyD-like secretion proteins"/>
    <property type="match status" value="1"/>
</dbReference>
<dbReference type="AlphaFoldDB" id="A0A7Y8H112"/>
<dbReference type="GO" id="GO:0015562">
    <property type="term" value="F:efflux transmembrane transporter activity"/>
    <property type="evidence" value="ECO:0007669"/>
    <property type="project" value="InterPro"/>
</dbReference>
<dbReference type="InterPro" id="IPR006143">
    <property type="entry name" value="RND_pump_MFP"/>
</dbReference>
<dbReference type="PANTHER" id="PTHR30469:SF15">
    <property type="entry name" value="HLYD FAMILY OF SECRETION PROTEINS"/>
    <property type="match status" value="1"/>
</dbReference>
<comment type="caution">
    <text evidence="3">The sequence shown here is derived from an EMBL/GenBank/DDBJ whole genome shotgun (WGS) entry which is preliminary data.</text>
</comment>
<gene>
    <name evidence="3" type="ORF">F3K02_22830</name>
</gene>
<keyword evidence="4" id="KW-1185">Reference proteome</keyword>
<accession>A0A7Y8H112</accession>
<evidence type="ECO:0000313" key="3">
    <source>
        <dbReference type="EMBL" id="NWF48068.1"/>
    </source>
</evidence>